<accession>A0A8B9VL72</accession>
<name>A0A8B9VL72_9AVES</name>
<keyword evidence="3" id="KW-1185">Reference proteome</keyword>
<dbReference type="AlphaFoldDB" id="A0A8B9VL72"/>
<reference evidence="2" key="2">
    <citation type="submission" date="2025-09" db="UniProtKB">
        <authorList>
            <consortium name="Ensembl"/>
        </authorList>
    </citation>
    <scope>IDENTIFICATION</scope>
</reference>
<dbReference type="Proteomes" id="UP000694549">
    <property type="component" value="Unplaced"/>
</dbReference>
<evidence type="ECO:0000313" key="2">
    <source>
        <dbReference type="Ensembl" id="ENSAZOP00000025044.1"/>
    </source>
</evidence>
<sequence>MPPSPDSGPGSRQRKGCPVPPRRLPGRPWRLHLVSVSPLARCSLEGFRAVPAAGLQPLLKLAGHFTQDPWLQGSLAWPSRAPRAAIVSKPLGVVSEDGLVGEFLQEHNVDDLLAEMQEIEQTSFQQAPQRAPGVAALVLPANDPGILGCSK</sequence>
<evidence type="ECO:0000256" key="1">
    <source>
        <dbReference type="SAM" id="MobiDB-lite"/>
    </source>
</evidence>
<dbReference type="Ensembl" id="ENSAZOT00000026872.1">
    <property type="protein sequence ID" value="ENSAZOP00000025044.1"/>
    <property type="gene ID" value="ENSAZOG00000016087.1"/>
</dbReference>
<proteinExistence type="predicted"/>
<feature type="region of interest" description="Disordered" evidence="1">
    <location>
        <begin position="1"/>
        <end position="24"/>
    </location>
</feature>
<reference evidence="2" key="1">
    <citation type="submission" date="2025-08" db="UniProtKB">
        <authorList>
            <consortium name="Ensembl"/>
        </authorList>
    </citation>
    <scope>IDENTIFICATION</scope>
</reference>
<organism evidence="2 3">
    <name type="scientific">Anas zonorhyncha</name>
    <name type="common">Eastern spot-billed duck</name>
    <dbReference type="NCBI Taxonomy" id="75864"/>
    <lineage>
        <taxon>Eukaryota</taxon>
        <taxon>Metazoa</taxon>
        <taxon>Chordata</taxon>
        <taxon>Craniata</taxon>
        <taxon>Vertebrata</taxon>
        <taxon>Euteleostomi</taxon>
        <taxon>Archelosauria</taxon>
        <taxon>Archosauria</taxon>
        <taxon>Dinosauria</taxon>
        <taxon>Saurischia</taxon>
        <taxon>Theropoda</taxon>
        <taxon>Coelurosauria</taxon>
        <taxon>Aves</taxon>
        <taxon>Neognathae</taxon>
        <taxon>Galloanserae</taxon>
        <taxon>Anseriformes</taxon>
        <taxon>Anatidae</taxon>
        <taxon>Anatinae</taxon>
        <taxon>Anas</taxon>
    </lineage>
</organism>
<evidence type="ECO:0000313" key="3">
    <source>
        <dbReference type="Proteomes" id="UP000694549"/>
    </source>
</evidence>
<protein>
    <submittedName>
        <fullName evidence="2">Uncharacterized protein</fullName>
    </submittedName>
</protein>